<comment type="caution">
    <text evidence="8">The sequence shown here is derived from an EMBL/GenBank/DDBJ whole genome shotgun (WGS) entry which is preliminary data.</text>
</comment>
<evidence type="ECO:0000313" key="9">
    <source>
        <dbReference type="Proteomes" id="UP000298438"/>
    </source>
</evidence>
<evidence type="ECO:0000256" key="3">
    <source>
        <dbReference type="ARBA" id="ARBA00023239"/>
    </source>
</evidence>
<sequence length="427" mass="46075">MPIRYSMRRSVTVPLTAVAVLLAACTTQPVQQPAPERVKPPVVMPPPVQPVPVPPPVQPPVQPPVAEQPAPPPAPLFTAVSFAELPGWGTDDLREAWPAFLSSCSVLGKRSDWAEVCATARGVDGSDSVGIRNYFEANFVPQMVRSPDGSDTGLITGYYEAMLHGSRKRAGAFQTPLYKVPDDLLVVDLGSVYPQLKNMRLRGRVVGKKVVPYGSRAEIERSGLPGKELMWVNDPVEAFFLEVQGSGRVQLDDTGEMVRIGYADQNGHPYLAIGRWMVDQGLLPRDQVSAQSIKAWLAAHPERQQEVLNANPSYVFFRESPIPDPSVGPKGALGVPLTPARSVAIDQTLLPLGAPIFLATTQAGSDVPMQKLVMGQDTGGAIRGAVRADFFYGFGKDAEDKAGLMKQQGRLWVLLPRQMVTAAGGSK</sequence>
<dbReference type="PIRSF" id="PIRSF019422">
    <property type="entry name" value="MltA"/>
    <property type="match status" value="1"/>
</dbReference>
<feature type="chain" id="PRO_5021499182" description="peptidoglycan lytic exotransglycosylase" evidence="6">
    <location>
        <begin position="24"/>
        <end position="427"/>
    </location>
</feature>
<dbReference type="PROSITE" id="PS51257">
    <property type="entry name" value="PROKAR_LIPOPROTEIN"/>
    <property type="match status" value="1"/>
</dbReference>
<dbReference type="PANTHER" id="PTHR30124">
    <property type="entry name" value="MEMBRANE-BOUND LYTIC MUREIN TRANSGLYCOSYLASE A"/>
    <property type="match status" value="1"/>
</dbReference>
<dbReference type="CDD" id="cd14668">
    <property type="entry name" value="mlta_B"/>
    <property type="match status" value="1"/>
</dbReference>
<evidence type="ECO:0000259" key="7">
    <source>
        <dbReference type="SMART" id="SM00925"/>
    </source>
</evidence>
<name>A0A4Y9SL89_9BURK</name>
<evidence type="ECO:0000256" key="6">
    <source>
        <dbReference type="SAM" id="SignalP"/>
    </source>
</evidence>
<evidence type="ECO:0000256" key="5">
    <source>
        <dbReference type="ARBA" id="ARBA00030918"/>
    </source>
</evidence>
<dbReference type="SMART" id="SM00925">
    <property type="entry name" value="MltA"/>
    <property type="match status" value="1"/>
</dbReference>
<dbReference type="GO" id="GO:0008933">
    <property type="term" value="F:peptidoglycan lytic transglycosylase activity"/>
    <property type="evidence" value="ECO:0007669"/>
    <property type="project" value="TreeGrafter"/>
</dbReference>
<dbReference type="GO" id="GO:0009253">
    <property type="term" value="P:peptidoglycan catabolic process"/>
    <property type="evidence" value="ECO:0007669"/>
    <property type="project" value="TreeGrafter"/>
</dbReference>
<keyword evidence="4" id="KW-0961">Cell wall biogenesis/degradation</keyword>
<reference evidence="8 9" key="1">
    <citation type="submission" date="2019-03" db="EMBL/GenBank/DDBJ databases">
        <title>Draft Genome Sequence of Massilia arenosa sp. nov., a Novel Massilia Species Isolated from a Sandy-loam Maize Soil.</title>
        <authorList>
            <person name="Raths R."/>
            <person name="Peta V."/>
            <person name="Bucking H."/>
        </authorList>
    </citation>
    <scope>NUCLEOTIDE SEQUENCE [LARGE SCALE GENOMIC DNA]</scope>
    <source>
        <strain evidence="8 9">MC02</strain>
    </source>
</reference>
<dbReference type="Pfam" id="PF06725">
    <property type="entry name" value="3D"/>
    <property type="match status" value="1"/>
</dbReference>
<dbReference type="EMBL" id="SPVF01000084">
    <property type="protein sequence ID" value="TFW24518.1"/>
    <property type="molecule type" value="Genomic_DNA"/>
</dbReference>
<dbReference type="OrthoDB" id="9783686at2"/>
<dbReference type="RefSeq" id="WP_135206347.1">
    <property type="nucleotide sequence ID" value="NZ_SPVF01000084.1"/>
</dbReference>
<feature type="domain" description="Lytic transglycosylase MltA" evidence="7">
    <location>
        <begin position="162"/>
        <end position="318"/>
    </location>
</feature>
<dbReference type="Proteomes" id="UP000298438">
    <property type="component" value="Unassembled WGS sequence"/>
</dbReference>
<dbReference type="SUPFAM" id="SSF50685">
    <property type="entry name" value="Barwin-like endoglucanases"/>
    <property type="match status" value="1"/>
</dbReference>
<dbReference type="PANTHER" id="PTHR30124:SF0">
    <property type="entry name" value="MEMBRANE-BOUND LYTIC MUREIN TRANSGLYCOSYLASE A"/>
    <property type="match status" value="1"/>
</dbReference>
<keyword evidence="9" id="KW-1185">Reference proteome</keyword>
<gene>
    <name evidence="8" type="ORF">E4L96_06200</name>
</gene>
<dbReference type="InterPro" id="IPR026044">
    <property type="entry name" value="MltA"/>
</dbReference>
<accession>A0A4Y9SL89</accession>
<dbReference type="CDD" id="cd14485">
    <property type="entry name" value="mltA_like_LT_A"/>
    <property type="match status" value="1"/>
</dbReference>
<keyword evidence="6" id="KW-0732">Signal</keyword>
<dbReference type="GO" id="GO:0019867">
    <property type="term" value="C:outer membrane"/>
    <property type="evidence" value="ECO:0007669"/>
    <property type="project" value="InterPro"/>
</dbReference>
<organism evidence="8 9">
    <name type="scientific">Zemynaea arenosa</name>
    <dbReference type="NCBI Taxonomy" id="2561931"/>
    <lineage>
        <taxon>Bacteria</taxon>
        <taxon>Pseudomonadati</taxon>
        <taxon>Pseudomonadota</taxon>
        <taxon>Betaproteobacteria</taxon>
        <taxon>Burkholderiales</taxon>
        <taxon>Oxalobacteraceae</taxon>
        <taxon>Telluria group</taxon>
        <taxon>Zemynaea</taxon>
    </lineage>
</organism>
<evidence type="ECO:0000256" key="4">
    <source>
        <dbReference type="ARBA" id="ARBA00023316"/>
    </source>
</evidence>
<evidence type="ECO:0000256" key="2">
    <source>
        <dbReference type="ARBA" id="ARBA00012587"/>
    </source>
</evidence>
<dbReference type="InterPro" id="IPR005300">
    <property type="entry name" value="MltA_B"/>
</dbReference>
<dbReference type="Gene3D" id="2.40.240.50">
    <property type="entry name" value="Barwin-like endoglucanases"/>
    <property type="match status" value="1"/>
</dbReference>
<dbReference type="GO" id="GO:0071555">
    <property type="term" value="P:cell wall organization"/>
    <property type="evidence" value="ECO:0007669"/>
    <property type="project" value="UniProtKB-KW"/>
</dbReference>
<keyword evidence="3" id="KW-0456">Lyase</keyword>
<evidence type="ECO:0000313" key="8">
    <source>
        <dbReference type="EMBL" id="TFW24518.1"/>
    </source>
</evidence>
<feature type="signal peptide" evidence="6">
    <location>
        <begin position="1"/>
        <end position="23"/>
    </location>
</feature>
<dbReference type="EC" id="4.2.2.n1" evidence="2"/>
<dbReference type="Gene3D" id="2.40.40.10">
    <property type="entry name" value="RlpA-like domain"/>
    <property type="match status" value="1"/>
</dbReference>
<dbReference type="Pfam" id="PF03562">
    <property type="entry name" value="MltA"/>
    <property type="match status" value="1"/>
</dbReference>
<dbReference type="InterPro" id="IPR010611">
    <property type="entry name" value="3D_dom"/>
</dbReference>
<dbReference type="GO" id="GO:0004553">
    <property type="term" value="F:hydrolase activity, hydrolyzing O-glycosyl compounds"/>
    <property type="evidence" value="ECO:0007669"/>
    <property type="project" value="InterPro"/>
</dbReference>
<dbReference type="GO" id="GO:0009254">
    <property type="term" value="P:peptidoglycan turnover"/>
    <property type="evidence" value="ECO:0007669"/>
    <property type="project" value="InterPro"/>
</dbReference>
<proteinExistence type="predicted"/>
<dbReference type="AlphaFoldDB" id="A0A4Y9SL89"/>
<evidence type="ECO:0000256" key="1">
    <source>
        <dbReference type="ARBA" id="ARBA00001420"/>
    </source>
</evidence>
<dbReference type="InterPro" id="IPR036908">
    <property type="entry name" value="RlpA-like_sf"/>
</dbReference>
<comment type="catalytic activity">
    <reaction evidence="1">
        <text>Exolytic cleavage of the (1-&gt;4)-beta-glycosidic linkage between N-acetylmuramic acid (MurNAc) and N-acetylglucosamine (GlcNAc) residues in peptidoglycan, from either the reducing or the non-reducing ends of the peptidoglycan chains, with concomitant formation of a 1,6-anhydrobond in the MurNAc residue.</text>
        <dbReference type="EC" id="4.2.2.n1"/>
    </reaction>
</comment>
<protein>
    <recommendedName>
        <fullName evidence="2">peptidoglycan lytic exotransglycosylase</fullName>
        <ecNumber evidence="2">4.2.2.n1</ecNumber>
    </recommendedName>
    <alternativeName>
        <fullName evidence="5">Murein hydrolase A</fullName>
    </alternativeName>
</protein>